<organism evidence="1 2">
    <name type="scientific">Sphingobacterium paludis</name>
    <dbReference type="NCBI Taxonomy" id="1476465"/>
    <lineage>
        <taxon>Bacteria</taxon>
        <taxon>Pseudomonadati</taxon>
        <taxon>Bacteroidota</taxon>
        <taxon>Sphingobacteriia</taxon>
        <taxon>Sphingobacteriales</taxon>
        <taxon>Sphingobacteriaceae</taxon>
        <taxon>Sphingobacterium</taxon>
    </lineage>
</organism>
<evidence type="ECO:0008006" key="3">
    <source>
        <dbReference type="Google" id="ProtNLM"/>
    </source>
</evidence>
<dbReference type="SUPFAM" id="SSF52833">
    <property type="entry name" value="Thioredoxin-like"/>
    <property type="match status" value="1"/>
</dbReference>
<dbReference type="AlphaFoldDB" id="A0A4R7D458"/>
<evidence type="ECO:0000313" key="1">
    <source>
        <dbReference type="EMBL" id="TDS15849.1"/>
    </source>
</evidence>
<comment type="caution">
    <text evidence="1">The sequence shown here is derived from an EMBL/GenBank/DDBJ whole genome shotgun (WGS) entry which is preliminary data.</text>
</comment>
<keyword evidence="2" id="KW-1185">Reference proteome</keyword>
<reference evidence="1 2" key="1">
    <citation type="submission" date="2019-03" db="EMBL/GenBank/DDBJ databases">
        <title>Genomic Encyclopedia of Type Strains, Phase III (KMG-III): the genomes of soil and plant-associated and newly described type strains.</title>
        <authorList>
            <person name="Whitman W."/>
        </authorList>
    </citation>
    <scope>NUCLEOTIDE SEQUENCE [LARGE SCALE GENOMIC DNA]</scope>
    <source>
        <strain evidence="1 2">CGMCC 1.12801</strain>
    </source>
</reference>
<name>A0A4R7D458_9SPHI</name>
<accession>A0A4R7D458</accession>
<evidence type="ECO:0000313" key="2">
    <source>
        <dbReference type="Proteomes" id="UP000294752"/>
    </source>
</evidence>
<dbReference type="InterPro" id="IPR036249">
    <property type="entry name" value="Thioredoxin-like_sf"/>
</dbReference>
<dbReference type="Proteomes" id="UP000294752">
    <property type="component" value="Unassembled WGS sequence"/>
</dbReference>
<dbReference type="EMBL" id="SNZV01000002">
    <property type="protein sequence ID" value="TDS15849.1"/>
    <property type="molecule type" value="Genomic_DNA"/>
</dbReference>
<proteinExistence type="predicted"/>
<gene>
    <name evidence="1" type="ORF">B0I21_102166</name>
</gene>
<sequence length="186" mass="21970">MLFGWRYEQRTLKEIRRHTIRLPAEARLCLIRFYGNILSSFLYSDVHPSSLSLAGLRVGLVQNADKRTVLNILAFPPVDVSPLPLKSLNIDSLRELCRDNEQISLSYVTMTKDIFDWKASLRYNRPAWPQYFVDKTYVDFMRVKYNFREMPLIVFTDEHGRLLRRVEGFHDENMDDYAAYIDAVLR</sequence>
<protein>
    <recommendedName>
        <fullName evidence="3">Thioredoxin-like protein</fullName>
    </recommendedName>
</protein>